<evidence type="ECO:0000256" key="4">
    <source>
        <dbReference type="ARBA" id="ARBA00022989"/>
    </source>
</evidence>
<feature type="transmembrane region" description="Helical" evidence="6">
    <location>
        <begin position="46"/>
        <end position="65"/>
    </location>
</feature>
<gene>
    <name evidence="7" type="ORF">H8S11_11115</name>
</gene>
<evidence type="ECO:0000256" key="2">
    <source>
        <dbReference type="ARBA" id="ARBA00022475"/>
    </source>
</evidence>
<protein>
    <submittedName>
        <fullName evidence="7">LysE family transporter</fullName>
    </submittedName>
</protein>
<dbReference type="GO" id="GO:0033228">
    <property type="term" value="P:cysteine export across plasma membrane"/>
    <property type="evidence" value="ECO:0007669"/>
    <property type="project" value="TreeGrafter"/>
</dbReference>
<evidence type="ECO:0000313" key="7">
    <source>
        <dbReference type="EMBL" id="MBC5723358.1"/>
    </source>
</evidence>
<accession>A0A8J6JBA4</accession>
<feature type="transmembrane region" description="Helical" evidence="6">
    <location>
        <begin position="6"/>
        <end position="34"/>
    </location>
</feature>
<keyword evidence="4 6" id="KW-1133">Transmembrane helix</keyword>
<evidence type="ECO:0000313" key="8">
    <source>
        <dbReference type="Proteomes" id="UP000628736"/>
    </source>
</evidence>
<evidence type="ECO:0000256" key="1">
    <source>
        <dbReference type="ARBA" id="ARBA00004651"/>
    </source>
</evidence>
<dbReference type="PANTHER" id="PTHR30086">
    <property type="entry name" value="ARGININE EXPORTER PROTEIN ARGO"/>
    <property type="match status" value="1"/>
</dbReference>
<dbReference type="PANTHER" id="PTHR30086:SF20">
    <property type="entry name" value="ARGININE EXPORTER PROTEIN ARGO-RELATED"/>
    <property type="match status" value="1"/>
</dbReference>
<dbReference type="InterPro" id="IPR001123">
    <property type="entry name" value="LeuE-type"/>
</dbReference>
<feature type="transmembrane region" description="Helical" evidence="6">
    <location>
        <begin position="111"/>
        <end position="133"/>
    </location>
</feature>
<organism evidence="7 8">
    <name type="scientific">Flintibacter hominis</name>
    <dbReference type="NCBI Taxonomy" id="2763048"/>
    <lineage>
        <taxon>Bacteria</taxon>
        <taxon>Bacillati</taxon>
        <taxon>Bacillota</taxon>
        <taxon>Clostridia</taxon>
        <taxon>Eubacteriales</taxon>
        <taxon>Flintibacter</taxon>
    </lineage>
</organism>
<dbReference type="GO" id="GO:0005886">
    <property type="term" value="C:plasma membrane"/>
    <property type="evidence" value="ECO:0007669"/>
    <property type="project" value="UniProtKB-SubCell"/>
</dbReference>
<dbReference type="Pfam" id="PF01810">
    <property type="entry name" value="LysE"/>
    <property type="match status" value="1"/>
</dbReference>
<proteinExistence type="predicted"/>
<feature type="transmembrane region" description="Helical" evidence="6">
    <location>
        <begin position="177"/>
        <end position="198"/>
    </location>
</feature>
<dbReference type="GO" id="GO:0015171">
    <property type="term" value="F:amino acid transmembrane transporter activity"/>
    <property type="evidence" value="ECO:0007669"/>
    <property type="project" value="TreeGrafter"/>
</dbReference>
<sequence length="208" mass="22260">MPVTMLPSFLLYCFTGGITPGPANLCSLSAALRYGPGAALRQWRGLFTGFLLISLVSVAITWRLGAALGQYVGMLSWLGAVYMLWLAWHIARSPKSGAAKDPAAPTFRTGLLINLTNVKIMIFCLTALSAYVLPYTRSFWALLGVGLFLPFTGPVCNLVWLFAGASLQSLFTSHRGAVDTTMAAALVLCAFSLVWPFFTEGPASLVSG</sequence>
<dbReference type="AlphaFoldDB" id="A0A8J6JBA4"/>
<feature type="transmembrane region" description="Helical" evidence="6">
    <location>
        <begin position="139"/>
        <end position="165"/>
    </location>
</feature>
<keyword evidence="8" id="KW-1185">Reference proteome</keyword>
<evidence type="ECO:0000256" key="3">
    <source>
        <dbReference type="ARBA" id="ARBA00022692"/>
    </source>
</evidence>
<dbReference type="Proteomes" id="UP000628736">
    <property type="component" value="Unassembled WGS sequence"/>
</dbReference>
<comment type="caution">
    <text evidence="7">The sequence shown here is derived from an EMBL/GenBank/DDBJ whole genome shotgun (WGS) entry which is preliminary data.</text>
</comment>
<feature type="transmembrane region" description="Helical" evidence="6">
    <location>
        <begin position="71"/>
        <end position="91"/>
    </location>
</feature>
<evidence type="ECO:0000256" key="6">
    <source>
        <dbReference type="SAM" id="Phobius"/>
    </source>
</evidence>
<dbReference type="EMBL" id="JACOPO010000008">
    <property type="protein sequence ID" value="MBC5723358.1"/>
    <property type="molecule type" value="Genomic_DNA"/>
</dbReference>
<comment type="subcellular location">
    <subcellularLocation>
        <location evidence="1">Cell membrane</location>
        <topology evidence="1">Multi-pass membrane protein</topology>
    </subcellularLocation>
</comment>
<reference evidence="7" key="1">
    <citation type="submission" date="2020-08" db="EMBL/GenBank/DDBJ databases">
        <title>Genome public.</title>
        <authorList>
            <person name="Liu C."/>
            <person name="Sun Q."/>
        </authorList>
    </citation>
    <scope>NUCLEOTIDE SEQUENCE</scope>
    <source>
        <strain evidence="7">NSJ-23</strain>
    </source>
</reference>
<name>A0A8J6JBA4_9FIRM</name>
<keyword evidence="5 6" id="KW-0472">Membrane</keyword>
<keyword evidence="3 6" id="KW-0812">Transmembrane</keyword>
<keyword evidence="2" id="KW-1003">Cell membrane</keyword>
<dbReference type="RefSeq" id="WP_186853181.1">
    <property type="nucleotide sequence ID" value="NZ_JACOPO010000008.1"/>
</dbReference>
<evidence type="ECO:0000256" key="5">
    <source>
        <dbReference type="ARBA" id="ARBA00023136"/>
    </source>
</evidence>